<keyword evidence="3" id="KW-0378">Hydrolase</keyword>
<accession>A0AAP9ABV4</accession>
<dbReference type="Proteomes" id="UP000318231">
    <property type="component" value="Chromosome"/>
</dbReference>
<proteinExistence type="inferred from homology"/>
<dbReference type="Proteomes" id="UP001201240">
    <property type="component" value="Unassembled WGS sequence"/>
</dbReference>
<dbReference type="GO" id="GO:0016020">
    <property type="term" value="C:membrane"/>
    <property type="evidence" value="ECO:0007669"/>
    <property type="project" value="InterPro"/>
</dbReference>
<dbReference type="AlphaFoldDB" id="A0AAP9ABV4"/>
<gene>
    <name evidence="5" type="ORF">DSQ42_01570</name>
    <name evidence="4" type="ORF">FJM05_01570</name>
    <name evidence="3" type="ORF">LH652_01585</name>
</gene>
<dbReference type="EMBL" id="JAJBIS010000001">
    <property type="protein sequence ID" value="MCF1348981.1"/>
    <property type="molecule type" value="Genomic_DNA"/>
</dbReference>
<name>A0AAP9ABV4_UREUR</name>
<dbReference type="EC" id="3.4.23.36" evidence="3"/>
<keyword evidence="4" id="KW-0449">Lipoprotein</keyword>
<dbReference type="GO" id="GO:0006508">
    <property type="term" value="P:proteolysis"/>
    <property type="evidence" value="ECO:0007669"/>
    <property type="project" value="InterPro"/>
</dbReference>
<evidence type="ECO:0000313" key="3">
    <source>
        <dbReference type="EMBL" id="MCF1348981.1"/>
    </source>
</evidence>
<evidence type="ECO:0000256" key="1">
    <source>
        <dbReference type="RuleBase" id="RU004181"/>
    </source>
</evidence>
<feature type="transmembrane region" description="Helical" evidence="2">
    <location>
        <begin position="205"/>
        <end position="224"/>
    </location>
</feature>
<dbReference type="Proteomes" id="UP000253077">
    <property type="component" value="Unassembled WGS sequence"/>
</dbReference>
<evidence type="ECO:0000313" key="8">
    <source>
        <dbReference type="Proteomes" id="UP001201240"/>
    </source>
</evidence>
<reference evidence="3 8" key="3">
    <citation type="submission" date="2021-10" db="EMBL/GenBank/DDBJ databases">
        <title>Sequencing the mobilome of antimicrobial resistant bacterial isolates spanning a range of GC content: The potential of a sustainable low cost, low infrastructure approach for surveillance with Oxford Nanopore sequencing.</title>
        <authorList>
            <person name="Sands K."/>
        </authorList>
    </citation>
    <scope>NUCLEOTIDE SEQUENCE [LARGE SCALE GENOMIC DNA]</scope>
    <source>
        <strain evidence="3 8">MIN-202</strain>
    </source>
</reference>
<dbReference type="GeneID" id="93848797"/>
<evidence type="ECO:0000313" key="5">
    <source>
        <dbReference type="EMBL" id="RCJ01475.1"/>
    </source>
</evidence>
<feature type="transmembrane region" description="Helical" evidence="2">
    <location>
        <begin position="112"/>
        <end position="131"/>
    </location>
</feature>
<keyword evidence="2" id="KW-0812">Transmembrane</keyword>
<dbReference type="InterPro" id="IPR001872">
    <property type="entry name" value="Peptidase_A8"/>
</dbReference>
<dbReference type="NCBIfam" id="NF011361">
    <property type="entry name" value="PRK14780.1"/>
    <property type="match status" value="1"/>
</dbReference>
<dbReference type="RefSeq" id="WP_004025594.1">
    <property type="nucleotide sequence ID" value="NZ_CAMXZD010000015.1"/>
</dbReference>
<dbReference type="EMBL" id="QOKT01000006">
    <property type="protein sequence ID" value="RCJ01475.1"/>
    <property type="molecule type" value="Genomic_DNA"/>
</dbReference>
<comment type="similarity">
    <text evidence="1">Belongs to the peptidase A8 family.</text>
</comment>
<dbReference type="PRINTS" id="PR00781">
    <property type="entry name" value="LIPOSIGPTASE"/>
</dbReference>
<dbReference type="Pfam" id="PF01252">
    <property type="entry name" value="Peptidase_A8"/>
    <property type="match status" value="1"/>
</dbReference>
<dbReference type="GO" id="GO:0004190">
    <property type="term" value="F:aspartic-type endopeptidase activity"/>
    <property type="evidence" value="ECO:0007669"/>
    <property type="project" value="UniProtKB-EC"/>
</dbReference>
<evidence type="ECO:0000313" key="7">
    <source>
        <dbReference type="Proteomes" id="UP000318231"/>
    </source>
</evidence>
<dbReference type="EMBL" id="CP041200">
    <property type="protein sequence ID" value="QDI64881.1"/>
    <property type="molecule type" value="Genomic_DNA"/>
</dbReference>
<keyword evidence="2" id="KW-1133">Transmembrane helix</keyword>
<sequence>MFEKITNSNFYITIKKFNESLRKINFFKKIILKIDNKGVRDYFLSITTLDVIFYKIINFIIIALIVLLSGFLVREWAINLVINTKEIYHGPIFHFTLNNGIALGRINNNSGIVYALQSIPIILGFLSFIFLKKSYHYAPLLFLLFGGLGNIIDRSIPELELYKALPDIFHNSLINPNSVGGGNDVINGVVDYWKFVNSIINLFDVYIVVGVCVLVVILIIGFIIKWKSDNDTKDTTKKAADENDLEINEVSNKPFGYDDLEKP</sequence>
<organism evidence="4 7">
    <name type="scientific">Ureaplasma urealyticum</name>
    <name type="common">Ureaplasma urealyticum biotype 2</name>
    <dbReference type="NCBI Taxonomy" id="2130"/>
    <lineage>
        <taxon>Bacteria</taxon>
        <taxon>Bacillati</taxon>
        <taxon>Mycoplasmatota</taxon>
        <taxon>Mycoplasmoidales</taxon>
        <taxon>Mycoplasmoidaceae</taxon>
        <taxon>Ureaplasma</taxon>
    </lineage>
</organism>
<evidence type="ECO:0000313" key="6">
    <source>
        <dbReference type="Proteomes" id="UP000253077"/>
    </source>
</evidence>
<reference evidence="4 7" key="2">
    <citation type="submission" date="2019-07" db="EMBL/GenBank/DDBJ databases">
        <title>Comparative genomics of three clinical Ureaplasma species: analysis of their core genomes and virulence factors.</title>
        <authorList>
            <person name="Yang T."/>
            <person name="Zhang Y."/>
            <person name="Li X."/>
            <person name="Kong Y."/>
            <person name="Yu H."/>
            <person name="Ruan Z."/>
            <person name="Xie X."/>
            <person name="Zhang J."/>
        </authorList>
    </citation>
    <scope>NUCLEOTIDE SEQUENCE [LARGE SCALE GENOMIC DNA]</scope>
    <source>
        <strain evidence="4 7">132</strain>
    </source>
</reference>
<evidence type="ECO:0000256" key="2">
    <source>
        <dbReference type="SAM" id="Phobius"/>
    </source>
</evidence>
<keyword evidence="2" id="KW-0472">Membrane</keyword>
<feature type="transmembrane region" description="Helical" evidence="2">
    <location>
        <begin position="52"/>
        <end position="73"/>
    </location>
</feature>
<protein>
    <submittedName>
        <fullName evidence="4">Lipoprotein signal peptidase</fullName>
        <ecNumber evidence="3">3.4.23.36</ecNumber>
    </submittedName>
</protein>
<evidence type="ECO:0000313" key="4">
    <source>
        <dbReference type="EMBL" id="QDI64881.1"/>
    </source>
</evidence>
<reference evidence="5 6" key="1">
    <citation type="submission" date="2018-07" db="EMBL/GenBank/DDBJ databases">
        <title>Ureaplasma urealyticum 1000 the multidrug-resistant clinical isolate obtained from scrapings of the urogenital tract of a woman with inflammatory diseases of the reproductive organs.</title>
        <authorList>
            <person name="Kolesnikova E.A."/>
            <person name="Alekseeva A.E."/>
            <person name="Brusnigina N.F."/>
            <person name="Makhova M.A."/>
        </authorList>
    </citation>
    <scope>NUCLEOTIDE SEQUENCE [LARGE SCALE GENOMIC DNA]</scope>
    <source>
        <strain evidence="5 6">1000</strain>
    </source>
</reference>